<keyword evidence="2" id="KW-1185">Reference proteome</keyword>
<accession>A0ABP1PXV7</accession>
<evidence type="ECO:0000313" key="1">
    <source>
        <dbReference type="EMBL" id="CAL8081870.1"/>
    </source>
</evidence>
<evidence type="ECO:0000313" key="2">
    <source>
        <dbReference type="Proteomes" id="UP001642540"/>
    </source>
</evidence>
<sequence length="349" mass="40285">MDSKTRAVWQLKDILSECDLETLALSKDACCVLQVGEKGKTHPTQLRFSLDKFEVIGEFQDIRFRERYLSLNLDLLGDAEQSGNEETRLKVKVDLLTNYLQFRSNLLPETEVVIKSVEDPHGKLVKQKLLKYLHAPVPANGFLGRVKRGLFLLRPSLIFGITVTLIDLKAAVPKIVKKGGRLMGIGNFCQRRYNDLFDKKWVAKSTMNLCAKSFVKAVCDPELMKTPAQVESAREVGIRVPPPFDFDPKRFVRAIYRWLYIGELEESTGNWVRTLMSRITTLRQLVELLNHVERTVKYICRIKSDTLDLQRYVFGVEMRNEMVKIQILLRFSEFLGEFSDIFFPFLVNK</sequence>
<organism evidence="1 2">
    <name type="scientific">Orchesella dallaii</name>
    <dbReference type="NCBI Taxonomy" id="48710"/>
    <lineage>
        <taxon>Eukaryota</taxon>
        <taxon>Metazoa</taxon>
        <taxon>Ecdysozoa</taxon>
        <taxon>Arthropoda</taxon>
        <taxon>Hexapoda</taxon>
        <taxon>Collembola</taxon>
        <taxon>Entomobryomorpha</taxon>
        <taxon>Entomobryoidea</taxon>
        <taxon>Orchesellidae</taxon>
        <taxon>Orchesellinae</taxon>
        <taxon>Orchesella</taxon>
    </lineage>
</organism>
<dbReference type="Proteomes" id="UP001642540">
    <property type="component" value="Unassembled WGS sequence"/>
</dbReference>
<proteinExistence type="predicted"/>
<reference evidence="1 2" key="1">
    <citation type="submission" date="2024-08" db="EMBL/GenBank/DDBJ databases">
        <authorList>
            <person name="Cucini C."/>
            <person name="Frati F."/>
        </authorList>
    </citation>
    <scope>NUCLEOTIDE SEQUENCE [LARGE SCALE GENOMIC DNA]</scope>
</reference>
<comment type="caution">
    <text evidence="1">The sequence shown here is derived from an EMBL/GenBank/DDBJ whole genome shotgun (WGS) entry which is preliminary data.</text>
</comment>
<dbReference type="EMBL" id="CAXLJM020000015">
    <property type="protein sequence ID" value="CAL8081870.1"/>
    <property type="molecule type" value="Genomic_DNA"/>
</dbReference>
<name>A0ABP1PXV7_9HEXA</name>
<protein>
    <submittedName>
        <fullName evidence="1">Uncharacterized protein</fullName>
    </submittedName>
</protein>
<gene>
    <name evidence="1" type="ORF">ODALV1_LOCUS5046</name>
</gene>